<evidence type="ECO:0000256" key="1">
    <source>
        <dbReference type="ARBA" id="ARBA00022670"/>
    </source>
</evidence>
<dbReference type="PANTHER" id="PTHR10127:SF780">
    <property type="entry name" value="METALLOENDOPEPTIDASE"/>
    <property type="match status" value="1"/>
</dbReference>
<dbReference type="Gene3D" id="3.50.50.60">
    <property type="entry name" value="FAD/NAD(P)-binding domain"/>
    <property type="match status" value="1"/>
</dbReference>
<feature type="transmembrane region" description="Helical" evidence="8">
    <location>
        <begin position="6"/>
        <end position="26"/>
    </location>
</feature>
<dbReference type="InterPro" id="IPR006026">
    <property type="entry name" value="Peptidase_Metallo"/>
</dbReference>
<dbReference type="GO" id="GO:0006508">
    <property type="term" value="P:proteolysis"/>
    <property type="evidence" value="ECO:0007669"/>
    <property type="project" value="UniProtKB-KW"/>
</dbReference>
<evidence type="ECO:0000256" key="7">
    <source>
        <dbReference type="RuleBase" id="RU361183"/>
    </source>
</evidence>
<dbReference type="GO" id="GO:0008270">
    <property type="term" value="F:zinc ion binding"/>
    <property type="evidence" value="ECO:0007669"/>
    <property type="project" value="UniProtKB-UniRule"/>
</dbReference>
<evidence type="ECO:0000256" key="4">
    <source>
        <dbReference type="ARBA" id="ARBA00022833"/>
    </source>
</evidence>
<dbReference type="InterPro" id="IPR001506">
    <property type="entry name" value="Peptidase_M12A"/>
</dbReference>
<keyword evidence="11" id="KW-1185">Reference proteome</keyword>
<feature type="transmembrane region" description="Helical" evidence="8">
    <location>
        <begin position="158"/>
        <end position="177"/>
    </location>
</feature>
<accession>A0A814TPF9</accession>
<keyword evidence="1 6" id="KW-0645">Protease</keyword>
<keyword evidence="8" id="KW-0812">Transmembrane</keyword>
<dbReference type="GO" id="GO:0016491">
    <property type="term" value="F:oxidoreductase activity"/>
    <property type="evidence" value="ECO:0007669"/>
    <property type="project" value="InterPro"/>
</dbReference>
<dbReference type="Pfam" id="PF01593">
    <property type="entry name" value="Amino_oxidase"/>
    <property type="match status" value="1"/>
</dbReference>
<evidence type="ECO:0000256" key="2">
    <source>
        <dbReference type="ARBA" id="ARBA00022723"/>
    </source>
</evidence>
<dbReference type="Gene3D" id="3.40.390.10">
    <property type="entry name" value="Collagenase (Catalytic Domain)"/>
    <property type="match status" value="1"/>
</dbReference>
<dbReference type="GO" id="GO:0004222">
    <property type="term" value="F:metalloendopeptidase activity"/>
    <property type="evidence" value="ECO:0007669"/>
    <property type="project" value="UniProtKB-UniRule"/>
</dbReference>
<dbReference type="Proteomes" id="UP000663828">
    <property type="component" value="Unassembled WGS sequence"/>
</dbReference>
<comment type="caution">
    <text evidence="10">The sequence shown here is derived from an EMBL/GenBank/DDBJ whole genome shotgun (WGS) entry which is preliminary data.</text>
</comment>
<evidence type="ECO:0000313" key="10">
    <source>
        <dbReference type="EMBL" id="CAF1163605.1"/>
    </source>
</evidence>
<dbReference type="InterPro" id="IPR002937">
    <property type="entry name" value="Amino_oxidase"/>
</dbReference>
<protein>
    <recommendedName>
        <fullName evidence="7">Metalloendopeptidase</fullName>
        <ecNumber evidence="7">3.4.24.-</ecNumber>
    </recommendedName>
</protein>
<evidence type="ECO:0000259" key="9">
    <source>
        <dbReference type="PROSITE" id="PS51864"/>
    </source>
</evidence>
<feature type="non-terminal residue" evidence="10">
    <location>
        <position position="1"/>
    </location>
</feature>
<feature type="binding site" evidence="6">
    <location>
        <position position="326"/>
    </location>
    <ligand>
        <name>Zn(2+)</name>
        <dbReference type="ChEBI" id="CHEBI:29105"/>
        <note>catalytic</note>
    </ligand>
</feature>
<dbReference type="SUPFAM" id="SSF51905">
    <property type="entry name" value="FAD/NAD(P)-binding domain"/>
    <property type="match status" value="1"/>
</dbReference>
<feature type="binding site" evidence="6">
    <location>
        <position position="330"/>
    </location>
    <ligand>
        <name>Zn(2+)</name>
        <dbReference type="ChEBI" id="CHEBI:29105"/>
        <note>catalytic</note>
    </ligand>
</feature>
<evidence type="ECO:0000256" key="6">
    <source>
        <dbReference type="PROSITE-ProRule" id="PRU01211"/>
    </source>
</evidence>
<dbReference type="PRINTS" id="PR00480">
    <property type="entry name" value="ASTACIN"/>
</dbReference>
<comment type="caution">
    <text evidence="6">Lacks conserved residue(s) required for the propagation of feature annotation.</text>
</comment>
<evidence type="ECO:0000313" key="11">
    <source>
        <dbReference type="Proteomes" id="UP000663828"/>
    </source>
</evidence>
<dbReference type="PANTHER" id="PTHR10127">
    <property type="entry name" value="DISCOIDIN, CUB, EGF, LAMININ , AND ZINC METALLOPROTEASE DOMAIN CONTAINING"/>
    <property type="match status" value="1"/>
</dbReference>
<dbReference type="SUPFAM" id="SSF54373">
    <property type="entry name" value="FAD-linked reductases, C-terminal domain"/>
    <property type="match status" value="1"/>
</dbReference>
<reference evidence="10" key="1">
    <citation type="submission" date="2021-02" db="EMBL/GenBank/DDBJ databases">
        <authorList>
            <person name="Nowell W R."/>
        </authorList>
    </citation>
    <scope>NUCLEOTIDE SEQUENCE</scope>
</reference>
<proteinExistence type="predicted"/>
<dbReference type="SMART" id="SM00235">
    <property type="entry name" value="ZnMc"/>
    <property type="match status" value="1"/>
</dbReference>
<dbReference type="SUPFAM" id="SSF55486">
    <property type="entry name" value="Metalloproteases ('zincins'), catalytic domain"/>
    <property type="match status" value="1"/>
</dbReference>
<organism evidence="10 11">
    <name type="scientific">Adineta ricciae</name>
    <name type="common">Rotifer</name>
    <dbReference type="NCBI Taxonomy" id="249248"/>
    <lineage>
        <taxon>Eukaryota</taxon>
        <taxon>Metazoa</taxon>
        <taxon>Spiralia</taxon>
        <taxon>Gnathifera</taxon>
        <taxon>Rotifera</taxon>
        <taxon>Eurotatoria</taxon>
        <taxon>Bdelloidea</taxon>
        <taxon>Adinetida</taxon>
        <taxon>Adinetidae</taxon>
        <taxon>Adineta</taxon>
    </lineage>
</organism>
<sequence>DGTPSLAIPALLGFIGGRCAAVWTSVTREERRKGLLECLSRYFGGQKVSAHLIEYAEKDWNLEPYSGGCPCHNATTGSMKDFVDGLRKPYKNIHFAGTETAAQWMGYMDGAVDAGRRAASEVLVALRPEDQPQDDTIDQYTFENQNRKYQHYRIPRSMFYYAIPIIIVSLTAVSKIFPPARNFSSSINTKRMNTKKLGNIFGDDMLFPTPLAGMAPRGVAVTETTKWPYGIIPYDISPITDAEDRLMIENAMHRIMYDTGSPIAGSEARESCVYFRPRLHTDTTYLTIVYGKGCSAHVGYWKNYPLKLTLQKSEGGTCFTSRIIQHELMHVLNFRHEHQRPDRDNYIQVHYDNIDSERYYDFEKTEWGTTATDLETNYDYDSILHYGVNDLSKNGLPTIVPKQIGGSNWCS</sequence>
<name>A0A814TPF9_ADIRI</name>
<dbReference type="PROSITE" id="PS51864">
    <property type="entry name" value="ASTACIN"/>
    <property type="match status" value="1"/>
</dbReference>
<evidence type="ECO:0000256" key="3">
    <source>
        <dbReference type="ARBA" id="ARBA00022801"/>
    </source>
</evidence>
<keyword evidence="3 6" id="KW-0378">Hydrolase</keyword>
<dbReference type="EMBL" id="CAJNOR010001558">
    <property type="protein sequence ID" value="CAF1163605.1"/>
    <property type="molecule type" value="Genomic_DNA"/>
</dbReference>
<dbReference type="AlphaFoldDB" id="A0A814TPF9"/>
<keyword evidence="8" id="KW-0472">Membrane</keyword>
<feature type="active site" evidence="6">
    <location>
        <position position="327"/>
    </location>
</feature>
<dbReference type="EC" id="3.4.24.-" evidence="7"/>
<gene>
    <name evidence="10" type="ORF">XAT740_LOCUS21623</name>
</gene>
<comment type="cofactor">
    <cofactor evidence="6 7">
        <name>Zn(2+)</name>
        <dbReference type="ChEBI" id="CHEBI:29105"/>
    </cofactor>
    <text evidence="6 7">Binds 1 zinc ion per subunit.</text>
</comment>
<keyword evidence="5 6" id="KW-0482">Metalloprotease</keyword>
<keyword evidence="8" id="KW-1133">Transmembrane helix</keyword>
<dbReference type="InterPro" id="IPR024079">
    <property type="entry name" value="MetalloPept_cat_dom_sf"/>
</dbReference>
<evidence type="ECO:0000256" key="5">
    <source>
        <dbReference type="ARBA" id="ARBA00023049"/>
    </source>
</evidence>
<feature type="domain" description="Peptidase M12A" evidence="9">
    <location>
        <begin position="217"/>
        <end position="411"/>
    </location>
</feature>
<dbReference type="InterPro" id="IPR036188">
    <property type="entry name" value="FAD/NAD-bd_sf"/>
</dbReference>
<keyword evidence="4 6" id="KW-0862">Zinc</keyword>
<dbReference type="Pfam" id="PF01400">
    <property type="entry name" value="Astacin"/>
    <property type="match status" value="1"/>
</dbReference>
<evidence type="ECO:0000256" key="8">
    <source>
        <dbReference type="SAM" id="Phobius"/>
    </source>
</evidence>
<feature type="binding site" evidence="6">
    <location>
        <position position="336"/>
    </location>
    <ligand>
        <name>Zn(2+)</name>
        <dbReference type="ChEBI" id="CHEBI:29105"/>
        <note>catalytic</note>
    </ligand>
</feature>
<keyword evidence="2 6" id="KW-0479">Metal-binding</keyword>